<protein>
    <submittedName>
        <fullName evidence="2">Uncharacterized protein</fullName>
    </submittedName>
</protein>
<sequence>MTSPPPFPACVWHSPPLPPPRGLLKHNGPGSGTHEPDVHCGLRLREASARRRDEAHKALIRDAVKRVHEATILASQLLNLHVRRCLEERQGAGLEDVFSANWIYNVFNEVTCGKGRPAVVAELRDTRERFMPAFDPVDRTGLQQILLYECRNLAAVAANNVWMHFRRRLLEHVRLAHALDDVSYKALSKQERLQRKIDLMRAAEDLARPPSEQRRSPPEMHAWIEDASATGFASTPASATGRRSPSSTTSSATQSASSTPCGGCAKRGRTWERGESRSTRCGVRSSRAMCG</sequence>
<feature type="compositionally biased region" description="Basic and acidic residues" evidence="1">
    <location>
        <begin position="269"/>
        <end position="278"/>
    </location>
</feature>
<comment type="caution">
    <text evidence="2">The sequence shown here is derived from an EMBL/GenBank/DDBJ whole genome shotgun (WGS) entry which is preliminary data.</text>
</comment>
<reference evidence="2 3" key="1">
    <citation type="journal article" date="2024" name="Science">
        <title>Giant polyketide synthase enzymes in the biosynthesis of giant marine polyether toxins.</title>
        <authorList>
            <person name="Fallon T.R."/>
            <person name="Shende V.V."/>
            <person name="Wierzbicki I.H."/>
            <person name="Pendleton A.L."/>
            <person name="Watervoot N.F."/>
            <person name="Auber R.P."/>
            <person name="Gonzalez D.J."/>
            <person name="Wisecaver J.H."/>
            <person name="Moore B.S."/>
        </authorList>
    </citation>
    <scope>NUCLEOTIDE SEQUENCE [LARGE SCALE GENOMIC DNA]</scope>
    <source>
        <strain evidence="2 3">12B1</strain>
    </source>
</reference>
<gene>
    <name evidence="2" type="ORF">AB1Y20_006232</name>
</gene>
<accession>A0AB34J433</accession>
<evidence type="ECO:0000313" key="3">
    <source>
        <dbReference type="Proteomes" id="UP001515480"/>
    </source>
</evidence>
<evidence type="ECO:0000256" key="1">
    <source>
        <dbReference type="SAM" id="MobiDB-lite"/>
    </source>
</evidence>
<dbReference type="AlphaFoldDB" id="A0AB34J433"/>
<proteinExistence type="predicted"/>
<organism evidence="2 3">
    <name type="scientific">Prymnesium parvum</name>
    <name type="common">Toxic golden alga</name>
    <dbReference type="NCBI Taxonomy" id="97485"/>
    <lineage>
        <taxon>Eukaryota</taxon>
        <taxon>Haptista</taxon>
        <taxon>Haptophyta</taxon>
        <taxon>Prymnesiophyceae</taxon>
        <taxon>Prymnesiales</taxon>
        <taxon>Prymnesiaceae</taxon>
        <taxon>Prymnesium</taxon>
    </lineage>
</organism>
<feature type="compositionally biased region" description="Low complexity" evidence="1">
    <location>
        <begin position="236"/>
        <end position="260"/>
    </location>
</feature>
<dbReference type="Proteomes" id="UP001515480">
    <property type="component" value="Unassembled WGS sequence"/>
</dbReference>
<name>A0AB34J433_PRYPA</name>
<dbReference type="EMBL" id="JBGBPQ010000014">
    <property type="protein sequence ID" value="KAL1511433.1"/>
    <property type="molecule type" value="Genomic_DNA"/>
</dbReference>
<evidence type="ECO:0000313" key="2">
    <source>
        <dbReference type="EMBL" id="KAL1511433.1"/>
    </source>
</evidence>
<keyword evidence="3" id="KW-1185">Reference proteome</keyword>
<feature type="region of interest" description="Disordered" evidence="1">
    <location>
        <begin position="233"/>
        <end position="291"/>
    </location>
</feature>